<gene>
    <name evidence="1" type="ORF">TRFO_27745</name>
</gene>
<dbReference type="EMBL" id="MLAK01000784">
    <property type="protein sequence ID" value="OHT04671.1"/>
    <property type="molecule type" value="Genomic_DNA"/>
</dbReference>
<protein>
    <submittedName>
        <fullName evidence="1">Uncharacterized protein</fullName>
    </submittedName>
</protein>
<proteinExistence type="predicted"/>
<accession>A0A1J4JZS6</accession>
<reference evidence="1" key="1">
    <citation type="submission" date="2016-10" db="EMBL/GenBank/DDBJ databases">
        <authorList>
            <person name="Benchimol M."/>
            <person name="Almeida L.G."/>
            <person name="Vasconcelos A.T."/>
            <person name="Perreira-Neves A."/>
            <person name="Rosa I.A."/>
            <person name="Tasca T."/>
            <person name="Bogo M.R."/>
            <person name="de Souza W."/>
        </authorList>
    </citation>
    <scope>NUCLEOTIDE SEQUENCE [LARGE SCALE GENOMIC DNA]</scope>
    <source>
        <strain evidence="1">K</strain>
    </source>
</reference>
<dbReference type="RefSeq" id="XP_068357807.1">
    <property type="nucleotide sequence ID" value="XM_068505743.1"/>
</dbReference>
<dbReference type="VEuPathDB" id="TrichDB:TRFO_27745"/>
<sequence>MSLLSFDSQSNLDPTTNLQCMNLNTILAKQSSQLLLQKYHILNFFASKIDEMIEIACGKEINKNTDRAMAILTSGSSIIIESIIESNQKTQFFHVFFEELKNRVTDQSEFLTDIDNRLPRILSLLQKVILIRPNSLSNGFQFIIEIFELIRDVYITDFFENICGPNQPPGITHHWLIQNGFQNIILKKLKNGNDSEIINIIKVLKVCSHSDDFDPIFTSETFSILISKSSSLDIKNTQNSKLKISETRQKEFFDELFELFFLMFDFLHTQLKFDIYSLTKHFIFNNFCEARRAEVAAIKILAKFAETGKVALEISPVLSYLIFNKSKSTFLMNAIVDFASSAFSIQKHGCQVAVDLIPSLIRLSNDRKSIHSSECAFKIVSAAKEEAIFDPELKYILSKIHGLNEYEKNVMKKRNDAENSEEL</sequence>
<dbReference type="AlphaFoldDB" id="A0A1J4JZS6"/>
<comment type="caution">
    <text evidence="1">The sequence shown here is derived from an EMBL/GenBank/DDBJ whole genome shotgun (WGS) entry which is preliminary data.</text>
</comment>
<evidence type="ECO:0000313" key="2">
    <source>
        <dbReference type="Proteomes" id="UP000179807"/>
    </source>
</evidence>
<name>A0A1J4JZS6_9EUKA</name>
<dbReference type="GeneID" id="94840447"/>
<dbReference type="Proteomes" id="UP000179807">
    <property type="component" value="Unassembled WGS sequence"/>
</dbReference>
<evidence type="ECO:0000313" key="1">
    <source>
        <dbReference type="EMBL" id="OHT04671.1"/>
    </source>
</evidence>
<organism evidence="1 2">
    <name type="scientific">Tritrichomonas foetus</name>
    <dbReference type="NCBI Taxonomy" id="1144522"/>
    <lineage>
        <taxon>Eukaryota</taxon>
        <taxon>Metamonada</taxon>
        <taxon>Parabasalia</taxon>
        <taxon>Tritrichomonadida</taxon>
        <taxon>Tritrichomonadidae</taxon>
        <taxon>Tritrichomonas</taxon>
    </lineage>
</organism>
<keyword evidence="2" id="KW-1185">Reference proteome</keyword>